<dbReference type="GO" id="GO:0003677">
    <property type="term" value="F:DNA binding"/>
    <property type="evidence" value="ECO:0007669"/>
    <property type="project" value="UniProtKB-KW"/>
</dbReference>
<keyword evidence="6" id="KW-1185">Reference proteome</keyword>
<accession>A0A2T0T7W0</accession>
<name>A0A2T0T7W0_9PSEU</name>
<evidence type="ECO:0000256" key="1">
    <source>
        <dbReference type="ARBA" id="ARBA00023015"/>
    </source>
</evidence>
<evidence type="ECO:0000256" key="2">
    <source>
        <dbReference type="ARBA" id="ARBA00023125"/>
    </source>
</evidence>
<protein>
    <submittedName>
        <fullName evidence="5">HxlR family transcriptional regulator</fullName>
    </submittedName>
</protein>
<dbReference type="AlphaFoldDB" id="A0A2T0T7W0"/>
<evidence type="ECO:0000256" key="3">
    <source>
        <dbReference type="ARBA" id="ARBA00023163"/>
    </source>
</evidence>
<feature type="domain" description="HTH hxlR-type" evidence="4">
    <location>
        <begin position="13"/>
        <end position="112"/>
    </location>
</feature>
<keyword evidence="1" id="KW-0805">Transcription regulation</keyword>
<organism evidence="5 6">
    <name type="scientific">Umezawaea tangerina</name>
    <dbReference type="NCBI Taxonomy" id="84725"/>
    <lineage>
        <taxon>Bacteria</taxon>
        <taxon>Bacillati</taxon>
        <taxon>Actinomycetota</taxon>
        <taxon>Actinomycetes</taxon>
        <taxon>Pseudonocardiales</taxon>
        <taxon>Pseudonocardiaceae</taxon>
        <taxon>Umezawaea</taxon>
    </lineage>
</organism>
<keyword evidence="3" id="KW-0804">Transcription</keyword>
<keyword evidence="2" id="KW-0238">DNA-binding</keyword>
<dbReference type="InterPro" id="IPR036390">
    <property type="entry name" value="WH_DNA-bd_sf"/>
</dbReference>
<dbReference type="SUPFAM" id="SSF46785">
    <property type="entry name" value="Winged helix' DNA-binding domain"/>
    <property type="match status" value="1"/>
</dbReference>
<dbReference type="PANTHER" id="PTHR33204:SF18">
    <property type="entry name" value="TRANSCRIPTIONAL REGULATORY PROTEIN"/>
    <property type="match status" value="1"/>
</dbReference>
<sequence length="157" mass="17561">MEFDRSQWSAENCSAKRTLDVVGEKWTFLVLREAYFGARRFEQFHAGVGCARNLLTDRLNTLVDNGLMQRLPYREPGARQRNEYRLTEAGVELYPALVALMQWGDRWVADPEGPPVEITHRECGAPVRVELCCADGHVGLTARDTVAVPGTGARRAG</sequence>
<evidence type="ECO:0000313" key="5">
    <source>
        <dbReference type="EMBL" id="PRY41744.1"/>
    </source>
</evidence>
<dbReference type="OrthoDB" id="5181972at2"/>
<proteinExistence type="predicted"/>
<comment type="caution">
    <text evidence="5">The sequence shown here is derived from an EMBL/GenBank/DDBJ whole genome shotgun (WGS) entry which is preliminary data.</text>
</comment>
<dbReference type="Gene3D" id="1.10.10.10">
    <property type="entry name" value="Winged helix-like DNA-binding domain superfamily/Winged helix DNA-binding domain"/>
    <property type="match status" value="1"/>
</dbReference>
<dbReference type="RefSeq" id="WP_106188728.1">
    <property type="nucleotide sequence ID" value="NZ_PVTF01000005.1"/>
</dbReference>
<dbReference type="InterPro" id="IPR036388">
    <property type="entry name" value="WH-like_DNA-bd_sf"/>
</dbReference>
<dbReference type="EMBL" id="PVTF01000005">
    <property type="protein sequence ID" value="PRY41744.1"/>
    <property type="molecule type" value="Genomic_DNA"/>
</dbReference>
<dbReference type="InterPro" id="IPR002577">
    <property type="entry name" value="HTH_HxlR"/>
</dbReference>
<evidence type="ECO:0000259" key="4">
    <source>
        <dbReference type="PROSITE" id="PS51118"/>
    </source>
</evidence>
<dbReference type="Proteomes" id="UP000239494">
    <property type="component" value="Unassembled WGS sequence"/>
</dbReference>
<dbReference type="PROSITE" id="PS51118">
    <property type="entry name" value="HTH_HXLR"/>
    <property type="match status" value="1"/>
</dbReference>
<dbReference type="PANTHER" id="PTHR33204">
    <property type="entry name" value="TRANSCRIPTIONAL REGULATOR, MARR FAMILY"/>
    <property type="match status" value="1"/>
</dbReference>
<dbReference type="Pfam" id="PF01638">
    <property type="entry name" value="HxlR"/>
    <property type="match status" value="1"/>
</dbReference>
<gene>
    <name evidence="5" type="ORF">CLV43_105503</name>
</gene>
<reference evidence="5 6" key="1">
    <citation type="submission" date="2018-03" db="EMBL/GenBank/DDBJ databases">
        <title>Genomic Encyclopedia of Archaeal and Bacterial Type Strains, Phase II (KMG-II): from individual species to whole genera.</title>
        <authorList>
            <person name="Goeker M."/>
        </authorList>
    </citation>
    <scope>NUCLEOTIDE SEQUENCE [LARGE SCALE GENOMIC DNA]</scope>
    <source>
        <strain evidence="5 6">DSM 44720</strain>
    </source>
</reference>
<evidence type="ECO:0000313" key="6">
    <source>
        <dbReference type="Proteomes" id="UP000239494"/>
    </source>
</evidence>